<feature type="region of interest" description="Disordered" evidence="1">
    <location>
        <begin position="1"/>
        <end position="38"/>
    </location>
</feature>
<evidence type="ECO:0000256" key="1">
    <source>
        <dbReference type="SAM" id="MobiDB-lite"/>
    </source>
</evidence>
<comment type="caution">
    <text evidence="4">The sequence shown here is derived from an EMBL/GenBank/DDBJ whole genome shotgun (WGS) entry which is preliminary data.</text>
</comment>
<feature type="transmembrane region" description="Helical" evidence="2">
    <location>
        <begin position="46"/>
        <end position="72"/>
    </location>
</feature>
<reference evidence="4 5" key="1">
    <citation type="submission" date="2018-08" db="EMBL/GenBank/DDBJ databases">
        <title>Paenibacillus sp. M4BSY-1, whole genome shotgun sequence.</title>
        <authorList>
            <person name="Tuo L."/>
        </authorList>
    </citation>
    <scope>NUCLEOTIDE SEQUENCE [LARGE SCALE GENOMIC DNA]</scope>
    <source>
        <strain evidence="4 5">M4BSY-1</strain>
    </source>
</reference>
<dbReference type="Pfam" id="PF13828">
    <property type="entry name" value="DUF4190"/>
    <property type="match status" value="1"/>
</dbReference>
<dbReference type="Proteomes" id="UP000261905">
    <property type="component" value="Unassembled WGS sequence"/>
</dbReference>
<organism evidence="4 5">
    <name type="scientific">Paenibacillus paeoniae</name>
    <dbReference type="NCBI Taxonomy" id="2292705"/>
    <lineage>
        <taxon>Bacteria</taxon>
        <taxon>Bacillati</taxon>
        <taxon>Bacillota</taxon>
        <taxon>Bacilli</taxon>
        <taxon>Bacillales</taxon>
        <taxon>Paenibacillaceae</taxon>
        <taxon>Paenibacillus</taxon>
    </lineage>
</organism>
<protein>
    <submittedName>
        <fullName evidence="4">DUF4190 domain-containing protein</fullName>
    </submittedName>
</protein>
<name>A0A371PG97_9BACL</name>
<accession>A0A371PG97</accession>
<dbReference type="RefSeq" id="WP_116046697.1">
    <property type="nucleotide sequence ID" value="NZ_QUBQ01000002.1"/>
</dbReference>
<proteinExistence type="predicted"/>
<feature type="transmembrane region" description="Helical" evidence="2">
    <location>
        <begin position="92"/>
        <end position="122"/>
    </location>
</feature>
<keyword evidence="2" id="KW-0472">Membrane</keyword>
<keyword evidence="2" id="KW-1133">Transmembrane helix</keyword>
<dbReference type="AlphaFoldDB" id="A0A371PG97"/>
<keyword evidence="2" id="KW-0812">Transmembrane</keyword>
<evidence type="ECO:0000256" key="2">
    <source>
        <dbReference type="SAM" id="Phobius"/>
    </source>
</evidence>
<gene>
    <name evidence="4" type="ORF">DX130_15015</name>
</gene>
<sequence length="130" mass="14346">MSHYPNNDQQQQHYQSGGYSQQQQNYQQPPHFQPYYQQPKTNGKSIAALILGICSIIVPYIGFLSGIVGIILSTLSLKEIKNSGNQEQGRGLAIAGMVCSIIGTILWGIVLLIILLAIAFFASESSSYYY</sequence>
<evidence type="ECO:0000259" key="3">
    <source>
        <dbReference type="Pfam" id="PF13828"/>
    </source>
</evidence>
<dbReference type="EMBL" id="QUBQ01000002">
    <property type="protein sequence ID" value="REK74952.1"/>
    <property type="molecule type" value="Genomic_DNA"/>
</dbReference>
<keyword evidence="5" id="KW-1185">Reference proteome</keyword>
<dbReference type="OrthoDB" id="1955244at2"/>
<dbReference type="InterPro" id="IPR025241">
    <property type="entry name" value="DUF4190"/>
</dbReference>
<evidence type="ECO:0000313" key="5">
    <source>
        <dbReference type="Proteomes" id="UP000261905"/>
    </source>
</evidence>
<evidence type="ECO:0000313" key="4">
    <source>
        <dbReference type="EMBL" id="REK74952.1"/>
    </source>
</evidence>
<feature type="domain" description="DUF4190" evidence="3">
    <location>
        <begin position="45"/>
        <end position="109"/>
    </location>
</feature>